<keyword evidence="1" id="KW-0812">Transmembrane</keyword>
<name>A0A1B6FDD7_9HEMI</name>
<feature type="transmembrane region" description="Helical" evidence="1">
    <location>
        <begin position="21"/>
        <end position="39"/>
    </location>
</feature>
<evidence type="ECO:0000313" key="2">
    <source>
        <dbReference type="EMBL" id="JAS48210.1"/>
    </source>
</evidence>
<dbReference type="AlphaFoldDB" id="A0A1B6FDD7"/>
<feature type="transmembrane region" description="Helical" evidence="1">
    <location>
        <begin position="59"/>
        <end position="77"/>
    </location>
</feature>
<organism evidence="2">
    <name type="scientific">Cuerna arida</name>
    <dbReference type="NCBI Taxonomy" id="1464854"/>
    <lineage>
        <taxon>Eukaryota</taxon>
        <taxon>Metazoa</taxon>
        <taxon>Ecdysozoa</taxon>
        <taxon>Arthropoda</taxon>
        <taxon>Hexapoda</taxon>
        <taxon>Insecta</taxon>
        <taxon>Pterygota</taxon>
        <taxon>Neoptera</taxon>
        <taxon>Paraneoptera</taxon>
        <taxon>Hemiptera</taxon>
        <taxon>Auchenorrhyncha</taxon>
        <taxon>Membracoidea</taxon>
        <taxon>Cicadellidae</taxon>
        <taxon>Cicadellinae</taxon>
        <taxon>Proconiini</taxon>
        <taxon>Cuerna</taxon>
    </lineage>
</organism>
<proteinExistence type="predicted"/>
<keyword evidence="1" id="KW-1133">Transmembrane helix</keyword>
<keyword evidence="1" id="KW-0472">Membrane</keyword>
<evidence type="ECO:0000256" key="1">
    <source>
        <dbReference type="SAM" id="Phobius"/>
    </source>
</evidence>
<sequence>MKVVEKIKSKLLKFQNKSLQLKSLALVLNLLNIIFWRAPARGVPGVIGPSQECLFAHTVPAYTVILACLVLVYVLGGRCGPWFHRVYELSGSALFGTCAVIEVFNYLQDSLGVFPLLIGVVCGVISLILLIDVMINEESFSSNIQN</sequence>
<protein>
    <recommendedName>
        <fullName evidence="3">MARVEL domain-containing protein</fullName>
    </recommendedName>
</protein>
<accession>A0A1B6FDD7</accession>
<dbReference type="EMBL" id="GECZ01021559">
    <property type="protein sequence ID" value="JAS48210.1"/>
    <property type="molecule type" value="Transcribed_RNA"/>
</dbReference>
<evidence type="ECO:0008006" key="3">
    <source>
        <dbReference type="Google" id="ProtNLM"/>
    </source>
</evidence>
<feature type="transmembrane region" description="Helical" evidence="1">
    <location>
        <begin position="113"/>
        <end position="135"/>
    </location>
</feature>
<gene>
    <name evidence="2" type="ORF">g.9334</name>
</gene>
<reference evidence="2" key="1">
    <citation type="submission" date="2015-11" db="EMBL/GenBank/DDBJ databases">
        <title>De novo transcriptome assembly of four potential Pierce s Disease insect vectors from Arizona vineyards.</title>
        <authorList>
            <person name="Tassone E.E."/>
        </authorList>
    </citation>
    <scope>NUCLEOTIDE SEQUENCE</scope>
</reference>